<dbReference type="Gene3D" id="2.40.50.1020">
    <property type="entry name" value="LytTr DNA-binding domain"/>
    <property type="match status" value="1"/>
</dbReference>
<name>A0A6M0ILI3_9BACT</name>
<dbReference type="EMBL" id="JAAGNZ010000002">
    <property type="protein sequence ID" value="NEU68747.1"/>
    <property type="molecule type" value="Genomic_DNA"/>
</dbReference>
<dbReference type="InterPro" id="IPR046947">
    <property type="entry name" value="LytR-like"/>
</dbReference>
<dbReference type="PANTHER" id="PTHR37299:SF1">
    <property type="entry name" value="STAGE 0 SPORULATION PROTEIN A HOMOLOG"/>
    <property type="match status" value="1"/>
</dbReference>
<proteinExistence type="predicted"/>
<dbReference type="SMART" id="SM00850">
    <property type="entry name" value="LytTR"/>
    <property type="match status" value="1"/>
</dbReference>
<evidence type="ECO:0000259" key="1">
    <source>
        <dbReference type="SMART" id="SM00850"/>
    </source>
</evidence>
<dbReference type="GO" id="GO:0000156">
    <property type="term" value="F:phosphorelay response regulator activity"/>
    <property type="evidence" value="ECO:0007669"/>
    <property type="project" value="InterPro"/>
</dbReference>
<evidence type="ECO:0000313" key="2">
    <source>
        <dbReference type="EMBL" id="NEU68747.1"/>
    </source>
</evidence>
<accession>A0A6M0ILI3</accession>
<gene>
    <name evidence="2" type="ORF">GK091_17800</name>
</gene>
<feature type="domain" description="HTH LytTR-type" evidence="1">
    <location>
        <begin position="33"/>
        <end position="135"/>
    </location>
</feature>
<dbReference type="PANTHER" id="PTHR37299">
    <property type="entry name" value="TRANSCRIPTIONAL REGULATOR-RELATED"/>
    <property type="match status" value="1"/>
</dbReference>
<organism evidence="2 3">
    <name type="scientific">Spirosoma agri</name>
    <dbReference type="NCBI Taxonomy" id="1987381"/>
    <lineage>
        <taxon>Bacteria</taxon>
        <taxon>Pseudomonadati</taxon>
        <taxon>Bacteroidota</taxon>
        <taxon>Cytophagia</taxon>
        <taxon>Cytophagales</taxon>
        <taxon>Cytophagaceae</taxon>
        <taxon>Spirosoma</taxon>
    </lineage>
</organism>
<dbReference type="Pfam" id="PF04397">
    <property type="entry name" value="LytTR"/>
    <property type="match status" value="1"/>
</dbReference>
<comment type="caution">
    <text evidence="2">The sequence shown here is derived from an EMBL/GenBank/DDBJ whole genome shotgun (WGS) entry which is preliminary data.</text>
</comment>
<evidence type="ECO:0000313" key="3">
    <source>
        <dbReference type="Proteomes" id="UP000477386"/>
    </source>
</evidence>
<sequence>MKVALIPKPLSSAYVEQIALQFEMPDLTLPFWGYRKKMPMHQIVRLEGEGNYTLFHFSDGTQLMVSLTLKKMEGRLSSKVFVRPHKKNIINLLYLEGIYPDLLQPGRPQLSACLVNGHRVEVSRRKASRFIKQVKGFQEEVQLLDVQSPAKAVLVA</sequence>
<dbReference type="GO" id="GO:0003677">
    <property type="term" value="F:DNA binding"/>
    <property type="evidence" value="ECO:0007669"/>
    <property type="project" value="InterPro"/>
</dbReference>
<dbReference type="RefSeq" id="WP_164041249.1">
    <property type="nucleotide sequence ID" value="NZ_JAAGNZ010000002.1"/>
</dbReference>
<dbReference type="Proteomes" id="UP000477386">
    <property type="component" value="Unassembled WGS sequence"/>
</dbReference>
<reference evidence="2 3" key="1">
    <citation type="submission" date="2020-02" db="EMBL/GenBank/DDBJ databases">
        <title>Draft genome sequence of two Spirosoma agri KCTC 52727 and Spirosoma terrae KCTC 52035.</title>
        <authorList>
            <person name="Rojas J."/>
            <person name="Ambika Manirajan B."/>
            <person name="Ratering S."/>
            <person name="Suarez C."/>
            <person name="Schnell S."/>
        </authorList>
    </citation>
    <scope>NUCLEOTIDE SEQUENCE [LARGE SCALE GENOMIC DNA]</scope>
    <source>
        <strain evidence="2 3">KCTC 52727</strain>
    </source>
</reference>
<keyword evidence="3" id="KW-1185">Reference proteome</keyword>
<dbReference type="InterPro" id="IPR007492">
    <property type="entry name" value="LytTR_DNA-bd_dom"/>
</dbReference>
<protein>
    <submittedName>
        <fullName evidence="2">LytTR family transcriptional regulator</fullName>
    </submittedName>
</protein>
<dbReference type="AlphaFoldDB" id="A0A6M0ILI3"/>